<keyword evidence="2 7" id="KW-0813">Transport</keyword>
<dbReference type="EMBL" id="JAFEUO010000006">
    <property type="protein sequence ID" value="MBM7085400.1"/>
    <property type="molecule type" value="Genomic_DNA"/>
</dbReference>
<feature type="transmembrane region" description="Helical" evidence="7">
    <location>
        <begin position="101"/>
        <end position="122"/>
    </location>
</feature>
<accession>A0ABS2JFV9</accession>
<feature type="domain" description="ABC transmembrane type-1" evidence="8">
    <location>
        <begin position="95"/>
        <end position="304"/>
    </location>
</feature>
<dbReference type="SUPFAM" id="SSF161098">
    <property type="entry name" value="MetI-like"/>
    <property type="match status" value="1"/>
</dbReference>
<evidence type="ECO:0000256" key="6">
    <source>
        <dbReference type="ARBA" id="ARBA00023136"/>
    </source>
</evidence>
<proteinExistence type="inferred from homology"/>
<dbReference type="RefSeq" id="WP_204960595.1">
    <property type="nucleotide sequence ID" value="NZ_JAFEUO010000006.1"/>
</dbReference>
<evidence type="ECO:0000259" key="8">
    <source>
        <dbReference type="PROSITE" id="PS50928"/>
    </source>
</evidence>
<evidence type="ECO:0000256" key="7">
    <source>
        <dbReference type="RuleBase" id="RU363032"/>
    </source>
</evidence>
<organism evidence="9 10">
    <name type="scientific">Micromonospora humidisoli</name>
    <dbReference type="NCBI Taxonomy" id="2807622"/>
    <lineage>
        <taxon>Bacteria</taxon>
        <taxon>Bacillati</taxon>
        <taxon>Actinomycetota</taxon>
        <taxon>Actinomycetes</taxon>
        <taxon>Micromonosporales</taxon>
        <taxon>Micromonosporaceae</taxon>
        <taxon>Micromonospora</taxon>
    </lineage>
</organism>
<dbReference type="PANTHER" id="PTHR43163:SF6">
    <property type="entry name" value="DIPEPTIDE TRANSPORT SYSTEM PERMEASE PROTEIN DPPB-RELATED"/>
    <property type="match status" value="1"/>
</dbReference>
<evidence type="ECO:0000256" key="2">
    <source>
        <dbReference type="ARBA" id="ARBA00022448"/>
    </source>
</evidence>
<dbReference type="InterPro" id="IPR035906">
    <property type="entry name" value="MetI-like_sf"/>
</dbReference>
<dbReference type="Proteomes" id="UP000809587">
    <property type="component" value="Unassembled WGS sequence"/>
</dbReference>
<dbReference type="Pfam" id="PF00528">
    <property type="entry name" value="BPD_transp_1"/>
    <property type="match status" value="1"/>
</dbReference>
<dbReference type="Gene3D" id="1.10.3720.10">
    <property type="entry name" value="MetI-like"/>
    <property type="match status" value="1"/>
</dbReference>
<comment type="subcellular location">
    <subcellularLocation>
        <location evidence="1 7">Cell membrane</location>
        <topology evidence="1 7">Multi-pass membrane protein</topology>
    </subcellularLocation>
</comment>
<dbReference type="InterPro" id="IPR000515">
    <property type="entry name" value="MetI-like"/>
</dbReference>
<evidence type="ECO:0000313" key="10">
    <source>
        <dbReference type="Proteomes" id="UP000809587"/>
    </source>
</evidence>
<comment type="caution">
    <text evidence="9">The sequence shown here is derived from an EMBL/GenBank/DDBJ whole genome shotgun (WGS) entry which is preliminary data.</text>
</comment>
<keyword evidence="6 7" id="KW-0472">Membrane</keyword>
<keyword evidence="3" id="KW-1003">Cell membrane</keyword>
<gene>
    <name evidence="9" type="ORF">JQN84_23025</name>
</gene>
<sequence>MGRFVLRRLLQSVVVLLGVTLVVFLLLQLVPGDPVRVSLGTRFDQQTYDALRERSGLDRPLVVQYLSYVGNALTGDLGVSFRSGRPVTTIVLERLPATGSLAVTAVLLALLVAFPLGVLSAVRSGSFVDHAARVFSQFGVSVPDFWTGIMGILLFAGVLGWLPPSGYVPLTDDPVGWASHVALPAAAVGLVTASILTRFIRSSVLEVLAEDYVRTAEAKGLRPRVVVVRHVLRNALIPVVTVVGVQVASLIGGVIVIEVLFAWPGVGRLTYDAVQARDYPVLQGAVLFVATLFLLVNLLVDVLYARLDPRITLR</sequence>
<evidence type="ECO:0000256" key="1">
    <source>
        <dbReference type="ARBA" id="ARBA00004651"/>
    </source>
</evidence>
<evidence type="ECO:0000256" key="4">
    <source>
        <dbReference type="ARBA" id="ARBA00022692"/>
    </source>
</evidence>
<keyword evidence="4 7" id="KW-0812">Transmembrane</keyword>
<name>A0ABS2JFV9_9ACTN</name>
<dbReference type="PROSITE" id="PS50928">
    <property type="entry name" value="ABC_TM1"/>
    <property type="match status" value="1"/>
</dbReference>
<feature type="transmembrane region" description="Helical" evidence="7">
    <location>
        <begin position="143"/>
        <end position="163"/>
    </location>
</feature>
<reference evidence="9 10" key="1">
    <citation type="submission" date="2021-02" db="EMBL/GenBank/DDBJ databases">
        <authorList>
            <person name="Lee D.-H."/>
        </authorList>
    </citation>
    <scope>NUCLEOTIDE SEQUENCE [LARGE SCALE GENOMIC DNA]</scope>
    <source>
        <strain evidence="9 10">MMS20-R2-29</strain>
    </source>
</reference>
<feature type="transmembrane region" description="Helical" evidence="7">
    <location>
        <begin position="281"/>
        <end position="304"/>
    </location>
</feature>
<protein>
    <submittedName>
        <fullName evidence="9">ABC transporter permease</fullName>
    </submittedName>
</protein>
<dbReference type="InterPro" id="IPR045621">
    <property type="entry name" value="BPD_transp_1_N"/>
</dbReference>
<keyword evidence="10" id="KW-1185">Reference proteome</keyword>
<comment type="similarity">
    <text evidence="7">Belongs to the binding-protein-dependent transport system permease family.</text>
</comment>
<feature type="transmembrane region" description="Helical" evidence="7">
    <location>
        <begin position="235"/>
        <end position="261"/>
    </location>
</feature>
<feature type="transmembrane region" description="Helical" evidence="7">
    <location>
        <begin position="175"/>
        <end position="196"/>
    </location>
</feature>
<evidence type="ECO:0000256" key="3">
    <source>
        <dbReference type="ARBA" id="ARBA00022475"/>
    </source>
</evidence>
<keyword evidence="5 7" id="KW-1133">Transmembrane helix</keyword>
<dbReference type="PANTHER" id="PTHR43163">
    <property type="entry name" value="DIPEPTIDE TRANSPORT SYSTEM PERMEASE PROTEIN DPPB-RELATED"/>
    <property type="match status" value="1"/>
</dbReference>
<evidence type="ECO:0000313" key="9">
    <source>
        <dbReference type="EMBL" id="MBM7085400.1"/>
    </source>
</evidence>
<evidence type="ECO:0000256" key="5">
    <source>
        <dbReference type="ARBA" id="ARBA00022989"/>
    </source>
</evidence>
<dbReference type="Pfam" id="PF19300">
    <property type="entry name" value="BPD_transp_1_N"/>
    <property type="match status" value="1"/>
</dbReference>
<dbReference type="CDD" id="cd06261">
    <property type="entry name" value="TM_PBP2"/>
    <property type="match status" value="1"/>
</dbReference>